<evidence type="ECO:0000256" key="7">
    <source>
        <dbReference type="ARBA" id="ARBA00023277"/>
    </source>
</evidence>
<dbReference type="RefSeq" id="WP_252110833.1">
    <property type="nucleotide sequence ID" value="NZ_JAMSCK010000001.1"/>
</dbReference>
<comment type="pathway">
    <text evidence="2 8">Carbohydrate metabolism; hexose metabolism.</text>
</comment>
<keyword evidence="5" id="KW-0106">Calcium</keyword>
<dbReference type="PANTHER" id="PTHR10091:SF0">
    <property type="entry name" value="GALACTOSE MUTAROTASE"/>
    <property type="match status" value="1"/>
</dbReference>
<comment type="caution">
    <text evidence="9">The sequence shown here is derived from an EMBL/GenBank/DDBJ whole genome shotgun (WGS) entry which is preliminary data.</text>
</comment>
<dbReference type="Pfam" id="PF01263">
    <property type="entry name" value="Aldose_epim"/>
    <property type="match status" value="1"/>
</dbReference>
<evidence type="ECO:0000313" key="10">
    <source>
        <dbReference type="Proteomes" id="UP001155077"/>
    </source>
</evidence>
<evidence type="ECO:0000256" key="8">
    <source>
        <dbReference type="PIRNR" id="PIRNR005096"/>
    </source>
</evidence>
<dbReference type="CDD" id="cd09019">
    <property type="entry name" value="galactose_mutarotase_like"/>
    <property type="match status" value="1"/>
</dbReference>
<protein>
    <recommendedName>
        <fullName evidence="8">Aldose 1-epimerase</fullName>
        <ecNumber evidence="8">5.1.3.3</ecNumber>
    </recommendedName>
</protein>
<keyword evidence="10" id="KW-1185">Reference proteome</keyword>
<dbReference type="InterPro" id="IPR015443">
    <property type="entry name" value="Aldose_1-epimerase"/>
</dbReference>
<organism evidence="9 10">
    <name type="scientific">Gramella jeungdoensis</name>
    <dbReference type="NCBI Taxonomy" id="708091"/>
    <lineage>
        <taxon>Bacteria</taxon>
        <taxon>Pseudomonadati</taxon>
        <taxon>Bacteroidota</taxon>
        <taxon>Flavobacteriia</taxon>
        <taxon>Flavobacteriales</taxon>
        <taxon>Flavobacteriaceae</taxon>
        <taxon>Christiangramia</taxon>
    </lineage>
</organism>
<evidence type="ECO:0000256" key="5">
    <source>
        <dbReference type="ARBA" id="ARBA00022837"/>
    </source>
</evidence>
<evidence type="ECO:0000313" key="9">
    <source>
        <dbReference type="EMBL" id="MCM8568439.1"/>
    </source>
</evidence>
<keyword evidence="7 8" id="KW-0119">Carbohydrate metabolism</keyword>
<dbReference type="SUPFAM" id="SSF74650">
    <property type="entry name" value="Galactose mutarotase-like"/>
    <property type="match status" value="1"/>
</dbReference>
<dbReference type="InterPro" id="IPR047215">
    <property type="entry name" value="Galactose_mutarotase-like"/>
</dbReference>
<evidence type="ECO:0000256" key="2">
    <source>
        <dbReference type="ARBA" id="ARBA00005028"/>
    </source>
</evidence>
<dbReference type="PIRSF" id="PIRSF005096">
    <property type="entry name" value="GALM"/>
    <property type="match status" value="1"/>
</dbReference>
<dbReference type="InterPro" id="IPR008183">
    <property type="entry name" value="Aldose_1/G6P_1-epimerase"/>
</dbReference>
<accession>A0ABT0Z0V5</accession>
<comment type="catalytic activity">
    <reaction evidence="8">
        <text>alpha-D-glucose = beta-D-glucose</text>
        <dbReference type="Rhea" id="RHEA:10264"/>
        <dbReference type="ChEBI" id="CHEBI:15903"/>
        <dbReference type="ChEBI" id="CHEBI:17925"/>
        <dbReference type="EC" id="5.1.3.3"/>
    </reaction>
</comment>
<comment type="cofactor">
    <cofactor evidence="1">
        <name>Ca(2+)</name>
        <dbReference type="ChEBI" id="CHEBI:29108"/>
    </cofactor>
</comment>
<evidence type="ECO:0000256" key="3">
    <source>
        <dbReference type="ARBA" id="ARBA00006206"/>
    </source>
</evidence>
<comment type="similarity">
    <text evidence="3 8">Belongs to the aldose epimerase family.</text>
</comment>
<dbReference type="Gene3D" id="2.70.98.10">
    <property type="match status" value="1"/>
</dbReference>
<sequence length="396" mass="44042">MKNFNNLLRLSGMALLLVLIQCKNPSENEGSEQEDSRMEEKGFSVQTQNFGKTSEGENVEKYMISHTNGLQMDVITYGGIITALKVPNKDGVYEDVVLGFDSLSQYEKENPYFGAIIGRYGNRIAKGKFSLDGTEYVLETNDGENHLHGGEKGFDKVVWDAEVSESEDAVSLKLSYTSKDGEGGYPGNLQTVVTYTLTPVNTLDIQYKATTDMKTIVNLTQHSYFNLSADFSQKILDHKVEINADQFLPVNETLIPTGELKPVEGTPFDFTEPKAIGTELDKEKSNEQLKRGLGYDHCWVLNEQDSGVRFAASAYHPESGRFMEVFTNEPGIQFYIGNFLDGTLPAKGGGTYAKRTGFCLETQHYPDSPNQEGFPSVVLEPGEKYTSQTSYKFSVQ</sequence>
<dbReference type="InterPro" id="IPR011013">
    <property type="entry name" value="Gal_mutarotase_sf_dom"/>
</dbReference>
<evidence type="ECO:0000256" key="1">
    <source>
        <dbReference type="ARBA" id="ARBA00001913"/>
    </source>
</evidence>
<dbReference type="Proteomes" id="UP001155077">
    <property type="component" value="Unassembled WGS sequence"/>
</dbReference>
<dbReference type="InterPro" id="IPR014718">
    <property type="entry name" value="GH-type_carb-bd"/>
</dbReference>
<dbReference type="EMBL" id="JAMSCK010000001">
    <property type="protein sequence ID" value="MCM8568439.1"/>
    <property type="molecule type" value="Genomic_DNA"/>
</dbReference>
<name>A0ABT0Z0V5_9FLAO</name>
<comment type="subunit">
    <text evidence="4">Monomer.</text>
</comment>
<dbReference type="EC" id="5.1.3.3" evidence="8"/>
<dbReference type="PANTHER" id="PTHR10091">
    <property type="entry name" value="ALDOSE-1-EPIMERASE"/>
    <property type="match status" value="1"/>
</dbReference>
<evidence type="ECO:0000256" key="4">
    <source>
        <dbReference type="ARBA" id="ARBA00011245"/>
    </source>
</evidence>
<gene>
    <name evidence="9" type="ORF">NE848_03565</name>
</gene>
<keyword evidence="6 8" id="KW-0413">Isomerase</keyword>
<reference evidence="9" key="1">
    <citation type="submission" date="2022-06" db="EMBL/GenBank/DDBJ databases">
        <title>Gramella sediminis sp. nov., isolated from deep-sea sediment of the Indian Ocean.</title>
        <authorList>
            <person name="Yang L."/>
        </authorList>
    </citation>
    <scope>NUCLEOTIDE SEQUENCE</scope>
    <source>
        <strain evidence="9">HMD3159</strain>
    </source>
</reference>
<evidence type="ECO:0000256" key="6">
    <source>
        <dbReference type="ARBA" id="ARBA00023235"/>
    </source>
</evidence>
<proteinExistence type="inferred from homology"/>
<dbReference type="NCBIfam" id="NF008277">
    <property type="entry name" value="PRK11055.1"/>
    <property type="match status" value="1"/>
</dbReference>